<dbReference type="PROSITE" id="PS50949">
    <property type="entry name" value="HTH_GNTR"/>
    <property type="match status" value="1"/>
</dbReference>
<gene>
    <name evidence="7" type="ORF">IHE71_14335</name>
</gene>
<sequence length="159" mass="16259">MEAAPDTTGPQPAGPAHPGPRAAAPGPTELRVDLSSPVPVYEQIRSQVVGLVAVGALGAGDRLPASRDLARDLGIAVGTVQRAYRELEAGGTVVSRRRVGTVIAPAGLRGAAPEAGTASSGGEDLLARTRDLVRRARAEGLGDEAVLDMVRGALRTERT</sequence>
<keyword evidence="8" id="KW-1185">Reference proteome</keyword>
<feature type="region of interest" description="Disordered" evidence="5">
    <location>
        <begin position="1"/>
        <end position="32"/>
    </location>
</feature>
<dbReference type="SMART" id="SM00345">
    <property type="entry name" value="HTH_GNTR"/>
    <property type="match status" value="1"/>
</dbReference>
<keyword evidence="1" id="KW-0663">Pyridoxal phosphate</keyword>
<dbReference type="InterPro" id="IPR051446">
    <property type="entry name" value="HTH_trans_reg/aminotransferase"/>
</dbReference>
<dbReference type="Pfam" id="PF00392">
    <property type="entry name" value="GntR"/>
    <property type="match status" value="1"/>
</dbReference>
<evidence type="ECO:0000256" key="3">
    <source>
        <dbReference type="ARBA" id="ARBA00023125"/>
    </source>
</evidence>
<dbReference type="PANTHER" id="PTHR46577:SF1">
    <property type="entry name" value="HTH-TYPE TRANSCRIPTIONAL REGULATORY PROTEIN GABR"/>
    <property type="match status" value="1"/>
</dbReference>
<reference evidence="7 8" key="1">
    <citation type="submission" date="2020-10" db="EMBL/GenBank/DDBJ databases">
        <title>Myceligenerans pegani sp. nov., an endophytic actinomycete isolated from Peganum harmala L. in Xinjiang, China.</title>
        <authorList>
            <person name="Xin L."/>
        </authorList>
    </citation>
    <scope>NUCLEOTIDE SEQUENCE [LARGE SCALE GENOMIC DNA]</scope>
    <source>
        <strain evidence="7 8">TRM65318</strain>
    </source>
</reference>
<organism evidence="7 8">
    <name type="scientific">Myceligenerans pegani</name>
    <dbReference type="NCBI Taxonomy" id="2776917"/>
    <lineage>
        <taxon>Bacteria</taxon>
        <taxon>Bacillati</taxon>
        <taxon>Actinomycetota</taxon>
        <taxon>Actinomycetes</taxon>
        <taxon>Micrococcales</taxon>
        <taxon>Promicromonosporaceae</taxon>
        <taxon>Myceligenerans</taxon>
    </lineage>
</organism>
<dbReference type="InterPro" id="IPR036388">
    <property type="entry name" value="WH-like_DNA-bd_sf"/>
</dbReference>
<dbReference type="Gene3D" id="1.10.10.10">
    <property type="entry name" value="Winged helix-like DNA-binding domain superfamily/Winged helix DNA-binding domain"/>
    <property type="match status" value="1"/>
</dbReference>
<dbReference type="CDD" id="cd07377">
    <property type="entry name" value="WHTH_GntR"/>
    <property type="match status" value="1"/>
</dbReference>
<evidence type="ECO:0000256" key="2">
    <source>
        <dbReference type="ARBA" id="ARBA00023015"/>
    </source>
</evidence>
<dbReference type="Proteomes" id="UP000625527">
    <property type="component" value="Unassembled WGS sequence"/>
</dbReference>
<evidence type="ECO:0000259" key="6">
    <source>
        <dbReference type="PROSITE" id="PS50949"/>
    </source>
</evidence>
<name>A0ABR9MZR0_9MICO</name>
<dbReference type="InterPro" id="IPR036390">
    <property type="entry name" value="WH_DNA-bd_sf"/>
</dbReference>
<feature type="domain" description="HTH gntR-type" evidence="6">
    <location>
        <begin position="38"/>
        <end position="106"/>
    </location>
</feature>
<dbReference type="PANTHER" id="PTHR46577">
    <property type="entry name" value="HTH-TYPE TRANSCRIPTIONAL REGULATORY PROTEIN GABR"/>
    <property type="match status" value="1"/>
</dbReference>
<dbReference type="SUPFAM" id="SSF46785">
    <property type="entry name" value="Winged helix' DNA-binding domain"/>
    <property type="match status" value="1"/>
</dbReference>
<keyword evidence="3" id="KW-0238">DNA-binding</keyword>
<comment type="caution">
    <text evidence="7">The sequence shown here is derived from an EMBL/GenBank/DDBJ whole genome shotgun (WGS) entry which is preliminary data.</text>
</comment>
<evidence type="ECO:0000256" key="4">
    <source>
        <dbReference type="ARBA" id="ARBA00023163"/>
    </source>
</evidence>
<dbReference type="InterPro" id="IPR000524">
    <property type="entry name" value="Tscrpt_reg_HTH_GntR"/>
</dbReference>
<keyword evidence="2" id="KW-0805">Transcription regulation</keyword>
<dbReference type="EMBL" id="JADAQT010000090">
    <property type="protein sequence ID" value="MBE1876872.1"/>
    <property type="molecule type" value="Genomic_DNA"/>
</dbReference>
<accession>A0ABR9MZR0</accession>
<evidence type="ECO:0000313" key="8">
    <source>
        <dbReference type="Proteomes" id="UP000625527"/>
    </source>
</evidence>
<proteinExistence type="predicted"/>
<keyword evidence="4" id="KW-0804">Transcription</keyword>
<evidence type="ECO:0000256" key="1">
    <source>
        <dbReference type="ARBA" id="ARBA00022898"/>
    </source>
</evidence>
<protein>
    <submittedName>
        <fullName evidence="7">GntR family transcriptional regulator</fullName>
    </submittedName>
</protein>
<evidence type="ECO:0000256" key="5">
    <source>
        <dbReference type="SAM" id="MobiDB-lite"/>
    </source>
</evidence>
<evidence type="ECO:0000313" key="7">
    <source>
        <dbReference type="EMBL" id="MBE1876872.1"/>
    </source>
</evidence>